<accession>A0A933S963</accession>
<dbReference type="PROSITE" id="PS00455">
    <property type="entry name" value="AMP_BINDING"/>
    <property type="match status" value="1"/>
</dbReference>
<sequence>MPKTLIQIFLDTADQHDKPAHFMRKNAVGWESISSRQAVQDVESLGLGLASLGVSRGDRVALLSENRYEWALTDLATLGIGAVTVPIYPTLTAQQVRYILENSEAKVCVVSTPAQYDKVQQIAADLPSLRVILAMEPAPVLGGRGQSFAHLVDAGRTMREQEPRAFRQSAALVKAEDLATIIYTSGTTGDPKGAMLSHANIASNVEAGLKIVQLGPTDRSLCFLPLCHIFERMAGMYCMLAAGVTIAYAQSLETVAADAMEVHPTVLTGVPRFYEKVYARVMENALAQPALRKNIFFWGLHVGIEVARLHFRGEKPSGLLALQHAIADKLVGAKVRARVGGNLRFCISGGAPLGPKVMEFFFAVGIPICEGYGLTETSPVICLNPPGRERPGAVGPVVPGVEVRIGEEGEILTRGPHVMMGYFRNEAATAAAIRDGWFHTGDVGHLDDDGYLVITDRLKDLLVTAGGKKVAPQPFEGRLKMSKWISEAVMLGDQRPYCICLLVPNFAVLETEARARGWAHNNRRELLAHPDALALYQREIDKLNADLAPFEQIKKFALLDRDLSQDAGELTPTLKVRRRVVTQKFAEQIESLYAAGA</sequence>
<dbReference type="PANTHER" id="PTHR43272">
    <property type="entry name" value="LONG-CHAIN-FATTY-ACID--COA LIGASE"/>
    <property type="match status" value="1"/>
</dbReference>
<evidence type="ECO:0000256" key="2">
    <source>
        <dbReference type="ARBA" id="ARBA00022832"/>
    </source>
</evidence>
<dbReference type="CDD" id="cd05907">
    <property type="entry name" value="VL_LC_FACS_like"/>
    <property type="match status" value="1"/>
</dbReference>
<reference evidence="5" key="1">
    <citation type="submission" date="2020-07" db="EMBL/GenBank/DDBJ databases">
        <title>Huge and variable diversity of episymbiotic CPR bacteria and DPANN archaea in groundwater ecosystems.</title>
        <authorList>
            <person name="He C.Y."/>
            <person name="Keren R."/>
            <person name="Whittaker M."/>
            <person name="Farag I.F."/>
            <person name="Doudna J."/>
            <person name="Cate J.H.D."/>
            <person name="Banfield J.F."/>
        </authorList>
    </citation>
    <scope>NUCLEOTIDE SEQUENCE</scope>
    <source>
        <strain evidence="5">NC_groundwater_1813_Pr3_B-0.1um_71_17</strain>
    </source>
</reference>
<dbReference type="EMBL" id="JACRIW010000018">
    <property type="protein sequence ID" value="MBI5168257.1"/>
    <property type="molecule type" value="Genomic_DNA"/>
</dbReference>
<evidence type="ECO:0000313" key="5">
    <source>
        <dbReference type="EMBL" id="MBI5168257.1"/>
    </source>
</evidence>
<dbReference type="AlphaFoldDB" id="A0A933S963"/>
<dbReference type="Pfam" id="PF00501">
    <property type="entry name" value="AMP-binding"/>
    <property type="match status" value="1"/>
</dbReference>
<proteinExistence type="predicted"/>
<dbReference type="Gene3D" id="3.40.50.12780">
    <property type="entry name" value="N-terminal domain of ligase-like"/>
    <property type="match status" value="1"/>
</dbReference>
<comment type="caution">
    <text evidence="5">The sequence shown here is derived from an EMBL/GenBank/DDBJ whole genome shotgun (WGS) entry which is preliminary data.</text>
</comment>
<dbReference type="InterPro" id="IPR042099">
    <property type="entry name" value="ANL_N_sf"/>
</dbReference>
<dbReference type="SUPFAM" id="SSF56801">
    <property type="entry name" value="Acetyl-CoA synthetase-like"/>
    <property type="match status" value="1"/>
</dbReference>
<dbReference type="InterPro" id="IPR020845">
    <property type="entry name" value="AMP-binding_CS"/>
</dbReference>
<keyword evidence="3" id="KW-0443">Lipid metabolism</keyword>
<organism evidence="5 6">
    <name type="scientific">Eiseniibacteriota bacterium</name>
    <dbReference type="NCBI Taxonomy" id="2212470"/>
    <lineage>
        <taxon>Bacteria</taxon>
        <taxon>Candidatus Eiseniibacteriota</taxon>
    </lineage>
</organism>
<evidence type="ECO:0000256" key="3">
    <source>
        <dbReference type="ARBA" id="ARBA00023098"/>
    </source>
</evidence>
<dbReference type="Proteomes" id="UP000696931">
    <property type="component" value="Unassembled WGS sequence"/>
</dbReference>
<dbReference type="GO" id="GO:0004467">
    <property type="term" value="F:long-chain fatty acid-CoA ligase activity"/>
    <property type="evidence" value="ECO:0007669"/>
    <property type="project" value="TreeGrafter"/>
</dbReference>
<evidence type="ECO:0000256" key="1">
    <source>
        <dbReference type="ARBA" id="ARBA00022598"/>
    </source>
</evidence>
<feature type="domain" description="AMP-dependent synthetase/ligase" evidence="4">
    <location>
        <begin position="15"/>
        <end position="423"/>
    </location>
</feature>
<evidence type="ECO:0000313" key="6">
    <source>
        <dbReference type="Proteomes" id="UP000696931"/>
    </source>
</evidence>
<gene>
    <name evidence="5" type="ORF">HZA61_02090</name>
</gene>
<keyword evidence="2" id="KW-0276">Fatty acid metabolism</keyword>
<dbReference type="Pfam" id="PF23562">
    <property type="entry name" value="AMP-binding_C_3"/>
    <property type="match status" value="1"/>
</dbReference>
<evidence type="ECO:0000259" key="4">
    <source>
        <dbReference type="Pfam" id="PF00501"/>
    </source>
</evidence>
<protein>
    <submittedName>
        <fullName evidence="5">Long-chain fatty acid--CoA ligase</fullName>
    </submittedName>
</protein>
<keyword evidence="1 5" id="KW-0436">Ligase</keyword>
<dbReference type="InterPro" id="IPR000873">
    <property type="entry name" value="AMP-dep_synth/lig_dom"/>
</dbReference>
<name>A0A933S963_UNCEI</name>
<dbReference type="PANTHER" id="PTHR43272:SF32">
    <property type="entry name" value="AMP-DEPENDENT SYNTHETASE_LIGASE DOMAIN-CONTAINING PROTEIN"/>
    <property type="match status" value="1"/>
</dbReference>
<dbReference type="GO" id="GO:0016020">
    <property type="term" value="C:membrane"/>
    <property type="evidence" value="ECO:0007669"/>
    <property type="project" value="TreeGrafter"/>
</dbReference>